<accession>A0A3B0VS58</accession>
<dbReference type="PANTHER" id="PTHR45947:SF3">
    <property type="entry name" value="SULFOQUINOVOSYL TRANSFERASE SQD2"/>
    <property type="match status" value="1"/>
</dbReference>
<dbReference type="GO" id="GO:0016757">
    <property type="term" value="F:glycosyltransferase activity"/>
    <property type="evidence" value="ECO:0007669"/>
    <property type="project" value="InterPro"/>
</dbReference>
<proteinExistence type="predicted"/>
<dbReference type="Pfam" id="PF00534">
    <property type="entry name" value="Glycos_transf_1"/>
    <property type="match status" value="1"/>
</dbReference>
<feature type="domain" description="Glycosyltransferase subfamily 4-like N-terminal" evidence="2">
    <location>
        <begin position="24"/>
        <end position="177"/>
    </location>
</feature>
<dbReference type="AlphaFoldDB" id="A0A3B0VS58"/>
<dbReference type="InterPro" id="IPR001296">
    <property type="entry name" value="Glyco_trans_1"/>
</dbReference>
<gene>
    <name evidence="3" type="ORF">MNBD_DELTA04-924</name>
</gene>
<dbReference type="PANTHER" id="PTHR45947">
    <property type="entry name" value="SULFOQUINOVOSYL TRANSFERASE SQD2"/>
    <property type="match status" value="1"/>
</dbReference>
<dbReference type="InterPro" id="IPR050194">
    <property type="entry name" value="Glycosyltransferase_grp1"/>
</dbReference>
<dbReference type="Gene3D" id="3.40.50.2000">
    <property type="entry name" value="Glycogen Phosphorylase B"/>
    <property type="match status" value="2"/>
</dbReference>
<dbReference type="SUPFAM" id="SSF53756">
    <property type="entry name" value="UDP-Glycosyltransferase/glycogen phosphorylase"/>
    <property type="match status" value="1"/>
</dbReference>
<name>A0A3B0VS58_9ZZZZ</name>
<reference evidence="3" key="1">
    <citation type="submission" date="2018-06" db="EMBL/GenBank/DDBJ databases">
        <authorList>
            <person name="Zhirakovskaya E."/>
        </authorList>
    </citation>
    <scope>NUCLEOTIDE SEQUENCE</scope>
</reference>
<evidence type="ECO:0000259" key="2">
    <source>
        <dbReference type="Pfam" id="PF13439"/>
    </source>
</evidence>
<dbReference type="EMBL" id="UOEY01000003">
    <property type="protein sequence ID" value="VAW34284.1"/>
    <property type="molecule type" value="Genomic_DNA"/>
</dbReference>
<keyword evidence="3" id="KW-0808">Transferase</keyword>
<feature type="domain" description="Glycosyl transferase family 1" evidence="1">
    <location>
        <begin position="183"/>
        <end position="349"/>
    </location>
</feature>
<sequence length="410" mass="45636">MLTVLHVATINQPVKPDLGYGPIEMVIHNIDRGLQALGHRSIVACSGDSCVAGEHYVTVDKSIGDYWTEDTTERHKTMNMHLSMALDRAMMGDIDVIHTHDVKAVEYIYDAVSSLQVPIVLTLHVAAKDYLLTGAGRRWYKLLSSPLVHCVPISEYQKREYQGLNTEDVVYHGIEVENYPAKKSPDPGSYLFTIGRITRDKGQDKAIEVAKKTGSKLIIAGCVQDKIADRDFFAELKSSVDLFVDVGKQPVNSDYYERVIKPLLDSDKQIIYIGEISSAHKKQWYLHARATLFPIQWGEPFGLVLIESMACGTPVIAFGKGAVPEIIVNGKTGFAVDSPSAMIEAVKCIDSIDPDECRRHVRNHFSITSMACKYSELYQHIAIDHETPGRYSRPLTGYLQKPLPHGIPAI</sequence>
<organism evidence="3">
    <name type="scientific">hydrothermal vent metagenome</name>
    <dbReference type="NCBI Taxonomy" id="652676"/>
    <lineage>
        <taxon>unclassified sequences</taxon>
        <taxon>metagenomes</taxon>
        <taxon>ecological metagenomes</taxon>
    </lineage>
</organism>
<dbReference type="CDD" id="cd03802">
    <property type="entry name" value="GT4_AviGT4-like"/>
    <property type="match status" value="1"/>
</dbReference>
<evidence type="ECO:0000259" key="1">
    <source>
        <dbReference type="Pfam" id="PF00534"/>
    </source>
</evidence>
<protein>
    <submittedName>
        <fullName evidence="3">Glycosyltransferase</fullName>
    </submittedName>
</protein>
<dbReference type="InterPro" id="IPR028098">
    <property type="entry name" value="Glyco_trans_4-like_N"/>
</dbReference>
<evidence type="ECO:0000313" key="3">
    <source>
        <dbReference type="EMBL" id="VAW34284.1"/>
    </source>
</evidence>
<dbReference type="Pfam" id="PF13439">
    <property type="entry name" value="Glyco_transf_4"/>
    <property type="match status" value="1"/>
</dbReference>